<dbReference type="STRING" id="1450648.CLORY_37830"/>
<dbReference type="RefSeq" id="WP_242954454.1">
    <property type="nucleotide sequence ID" value="NZ_MZGV01000064.1"/>
</dbReference>
<reference evidence="2 3" key="1">
    <citation type="submission" date="2017-03" db="EMBL/GenBank/DDBJ databases">
        <title>Genome sequence of Clostridium oryzae DSM 28571.</title>
        <authorList>
            <person name="Poehlein A."/>
            <person name="Daniel R."/>
        </authorList>
    </citation>
    <scope>NUCLEOTIDE SEQUENCE [LARGE SCALE GENOMIC DNA]</scope>
    <source>
        <strain evidence="2 3">DSM 28571</strain>
    </source>
</reference>
<name>A0A1V4IDU7_9CLOT</name>
<comment type="caution">
    <text evidence="2">The sequence shown here is derived from an EMBL/GenBank/DDBJ whole genome shotgun (WGS) entry which is preliminary data.</text>
</comment>
<dbReference type="Proteomes" id="UP000190080">
    <property type="component" value="Unassembled WGS sequence"/>
</dbReference>
<keyword evidence="3" id="KW-1185">Reference proteome</keyword>
<dbReference type="InterPro" id="IPR016181">
    <property type="entry name" value="Acyl_CoA_acyltransferase"/>
</dbReference>
<evidence type="ECO:0000313" key="3">
    <source>
        <dbReference type="Proteomes" id="UP000190080"/>
    </source>
</evidence>
<organism evidence="2 3">
    <name type="scientific">Clostridium oryzae</name>
    <dbReference type="NCBI Taxonomy" id="1450648"/>
    <lineage>
        <taxon>Bacteria</taxon>
        <taxon>Bacillati</taxon>
        <taxon>Bacillota</taxon>
        <taxon>Clostridia</taxon>
        <taxon>Eubacteriales</taxon>
        <taxon>Clostridiaceae</taxon>
        <taxon>Clostridium</taxon>
    </lineage>
</organism>
<dbReference type="PROSITE" id="PS51186">
    <property type="entry name" value="GNAT"/>
    <property type="match status" value="1"/>
</dbReference>
<dbReference type="AlphaFoldDB" id="A0A1V4IDU7"/>
<accession>A0A1V4IDU7</accession>
<evidence type="ECO:0000259" key="1">
    <source>
        <dbReference type="PROSITE" id="PS51186"/>
    </source>
</evidence>
<gene>
    <name evidence="2" type="ORF">CLORY_37830</name>
</gene>
<dbReference type="GO" id="GO:0016747">
    <property type="term" value="F:acyltransferase activity, transferring groups other than amino-acyl groups"/>
    <property type="evidence" value="ECO:0007669"/>
    <property type="project" value="InterPro"/>
</dbReference>
<dbReference type="CDD" id="cd04301">
    <property type="entry name" value="NAT_SF"/>
    <property type="match status" value="1"/>
</dbReference>
<feature type="domain" description="N-acetyltransferase" evidence="1">
    <location>
        <begin position="1"/>
        <end position="134"/>
    </location>
</feature>
<dbReference type="EMBL" id="MZGV01000064">
    <property type="protein sequence ID" value="OPJ58106.1"/>
    <property type="molecule type" value="Genomic_DNA"/>
</dbReference>
<sequence length="157" mass="17924">MKIKLIDESLRKDAIEIIKESWGSDILVSRGKVHHMELATGLAAIEGNQIVGLITYDVHKEECEIVSLDSFDENKGIGSRLIEEVFMIARQNGCKRVWLITTNDNTRAIRFYQKRGYNMIALHVGAVDEARKIKPQIPATGYDDIPIRHEIEFERCI</sequence>
<evidence type="ECO:0000313" key="2">
    <source>
        <dbReference type="EMBL" id="OPJ58106.1"/>
    </source>
</evidence>
<protein>
    <submittedName>
        <fullName evidence="2">Putative acetyltransferase</fullName>
    </submittedName>
</protein>
<dbReference type="InterPro" id="IPR000182">
    <property type="entry name" value="GNAT_dom"/>
</dbReference>
<proteinExistence type="predicted"/>
<dbReference type="SUPFAM" id="SSF55729">
    <property type="entry name" value="Acyl-CoA N-acyltransferases (Nat)"/>
    <property type="match status" value="1"/>
</dbReference>
<keyword evidence="2" id="KW-0808">Transferase</keyword>
<dbReference type="Gene3D" id="3.40.630.30">
    <property type="match status" value="1"/>
</dbReference>
<dbReference type="Pfam" id="PF00583">
    <property type="entry name" value="Acetyltransf_1"/>
    <property type="match status" value="1"/>
</dbReference>